<dbReference type="PANTHER" id="PTHR41774:SF1">
    <property type="entry name" value="NGG1P INTERACTING FACTOR NIF3"/>
    <property type="match status" value="1"/>
</dbReference>
<dbReference type="AlphaFoldDB" id="A0A081KB52"/>
<evidence type="ECO:0000313" key="1">
    <source>
        <dbReference type="EMBL" id="KEI71378.1"/>
    </source>
</evidence>
<evidence type="ECO:0000313" key="2">
    <source>
        <dbReference type="Proteomes" id="UP000027997"/>
    </source>
</evidence>
<dbReference type="SUPFAM" id="SSF102705">
    <property type="entry name" value="NIF3 (NGG1p interacting factor 3)-like"/>
    <property type="match status" value="1"/>
</dbReference>
<evidence type="ECO:0008006" key="3">
    <source>
        <dbReference type="Google" id="ProtNLM"/>
    </source>
</evidence>
<sequence length="107" mass="12236">MYKICVMVPSPFLEPVKNAMFIAGAGRYGQYDCCCWQTLGTGQFRPLEGSTPFSGKSGEVHREETWKVEMICEKRFLKQVVQALRQAHPYEIPAFDLYPVKLSDPEE</sequence>
<dbReference type="EMBL" id="JOJP01000001">
    <property type="protein sequence ID" value="KEI71378.1"/>
    <property type="molecule type" value="Genomic_DNA"/>
</dbReference>
<dbReference type="Proteomes" id="UP000027997">
    <property type="component" value="Unassembled WGS sequence"/>
</dbReference>
<dbReference type="PANTHER" id="PTHR41774">
    <property type="match status" value="1"/>
</dbReference>
<accession>A0A081KB52</accession>
<reference evidence="1 2" key="1">
    <citation type="submission" date="2014-06" db="EMBL/GenBank/DDBJ databases">
        <title>Whole Genome Sequences of Three Symbiotic Endozoicomonas Bacteria.</title>
        <authorList>
            <person name="Neave M.J."/>
            <person name="Apprill A."/>
            <person name="Voolstra C.R."/>
        </authorList>
    </citation>
    <scope>NUCLEOTIDE SEQUENCE [LARGE SCALE GENOMIC DNA]</scope>
    <source>
        <strain evidence="1 2">DSM 22380</strain>
    </source>
</reference>
<keyword evidence="2" id="KW-1185">Reference proteome</keyword>
<proteinExistence type="predicted"/>
<dbReference type="InterPro" id="IPR036069">
    <property type="entry name" value="DUF34/NIF3_sf"/>
</dbReference>
<gene>
    <name evidence="1" type="ORF">GV64_12055</name>
</gene>
<dbReference type="Gene3D" id="3.30.70.120">
    <property type="match status" value="1"/>
</dbReference>
<dbReference type="eggNOG" id="COG3323">
    <property type="taxonomic scope" value="Bacteria"/>
</dbReference>
<organism evidence="1 2">
    <name type="scientific">Endozoicomonas elysicola</name>
    <dbReference type="NCBI Taxonomy" id="305900"/>
    <lineage>
        <taxon>Bacteria</taxon>
        <taxon>Pseudomonadati</taxon>
        <taxon>Pseudomonadota</taxon>
        <taxon>Gammaproteobacteria</taxon>
        <taxon>Oceanospirillales</taxon>
        <taxon>Endozoicomonadaceae</taxon>
        <taxon>Endozoicomonas</taxon>
    </lineage>
</organism>
<dbReference type="STRING" id="305900.GV64_12055"/>
<dbReference type="InterPro" id="IPR015867">
    <property type="entry name" value="N-reg_PII/ATP_PRibTrfase_C"/>
</dbReference>
<protein>
    <recommendedName>
        <fullName evidence="3">NGG1p interacting factor 3 protein, NIF3</fullName>
    </recommendedName>
</protein>
<comment type="caution">
    <text evidence="1">The sequence shown here is derived from an EMBL/GenBank/DDBJ whole genome shotgun (WGS) entry which is preliminary data.</text>
</comment>
<name>A0A081KB52_9GAMM</name>